<protein>
    <recommendedName>
        <fullName evidence="8">Metalloprotease</fullName>
    </recommendedName>
</protein>
<keyword evidence="3" id="KW-1133">Transmembrane helix</keyword>
<accession>A0A2W2HHZ4</accession>
<name>A0A2W2HHZ4_9ACTN</name>
<evidence type="ECO:0000313" key="6">
    <source>
        <dbReference type="EMBL" id="PZG45677.1"/>
    </source>
</evidence>
<keyword evidence="2" id="KW-0812">Transmembrane</keyword>
<dbReference type="Proteomes" id="UP000248544">
    <property type="component" value="Unassembled WGS sequence"/>
</dbReference>
<feature type="region of interest" description="Disordered" evidence="5">
    <location>
        <begin position="48"/>
        <end position="68"/>
    </location>
</feature>
<evidence type="ECO:0008006" key="8">
    <source>
        <dbReference type="Google" id="ProtNLM"/>
    </source>
</evidence>
<dbReference type="PANTHER" id="PTHR30168">
    <property type="entry name" value="PUTATIVE MEMBRANE PROTEIN YPFJ"/>
    <property type="match status" value="1"/>
</dbReference>
<dbReference type="InterPro" id="IPR007343">
    <property type="entry name" value="Uncharacterised_pept_Zn_put"/>
</dbReference>
<comment type="caution">
    <text evidence="6">The sequence shown here is derived from an EMBL/GenBank/DDBJ whole genome shotgun (WGS) entry which is preliminary data.</text>
</comment>
<dbReference type="AlphaFoldDB" id="A0A2W2HHZ4"/>
<keyword evidence="4" id="KW-0472">Membrane</keyword>
<dbReference type="Pfam" id="PF04228">
    <property type="entry name" value="Zn_peptidase"/>
    <property type="match status" value="1"/>
</dbReference>
<comment type="subcellular location">
    <subcellularLocation>
        <location evidence="1">Membrane</location>
        <topology evidence="1">Single-pass membrane protein</topology>
    </subcellularLocation>
</comment>
<reference evidence="6 7" key="1">
    <citation type="submission" date="2018-01" db="EMBL/GenBank/DDBJ databases">
        <title>Draft genome sequence of Sphaerisporangium sp. 7K107.</title>
        <authorList>
            <person name="Sahin N."/>
            <person name="Saygin H."/>
            <person name="Ay H."/>
        </authorList>
    </citation>
    <scope>NUCLEOTIDE SEQUENCE [LARGE SCALE GENOMIC DNA]</scope>
    <source>
        <strain evidence="6 7">7K107</strain>
    </source>
</reference>
<evidence type="ECO:0000256" key="3">
    <source>
        <dbReference type="ARBA" id="ARBA00022989"/>
    </source>
</evidence>
<keyword evidence="7" id="KW-1185">Reference proteome</keyword>
<evidence type="ECO:0000256" key="2">
    <source>
        <dbReference type="ARBA" id="ARBA00022692"/>
    </source>
</evidence>
<dbReference type="EMBL" id="POUA01000104">
    <property type="protein sequence ID" value="PZG45677.1"/>
    <property type="molecule type" value="Genomic_DNA"/>
</dbReference>
<proteinExistence type="predicted"/>
<gene>
    <name evidence="6" type="ORF">C1I98_15290</name>
</gene>
<evidence type="ECO:0000256" key="5">
    <source>
        <dbReference type="SAM" id="MobiDB-lite"/>
    </source>
</evidence>
<evidence type="ECO:0000256" key="4">
    <source>
        <dbReference type="ARBA" id="ARBA00023136"/>
    </source>
</evidence>
<sequence length="259" mass="27945">MVVDEKRGVIRRSLPAAAVFALVLGALAFFYPDIRDALGTAPGSPRSGAATHALYSTPPVPSRCELPDDRDEDIRRTLNALARCLDRMWTASLRTAGYHYEPPSEVNLVETPGDASCGQGDEGWAGIYCPESRSVNVLLDASWAFSDMFTLAHEYAHHVQEISGIADQRGSEIFDEAWSRRLELQADCMAAAAMRDVDPEALAMVRAAAGSAGAEDEEWAAHRKTHGSAKNSAAWIGRGERLGTIGACNTWAAPEDQVS</sequence>
<dbReference type="PANTHER" id="PTHR30168:SF0">
    <property type="entry name" value="INNER MEMBRANE PROTEIN"/>
    <property type="match status" value="1"/>
</dbReference>
<dbReference type="GO" id="GO:0016020">
    <property type="term" value="C:membrane"/>
    <property type="evidence" value="ECO:0007669"/>
    <property type="project" value="UniProtKB-SubCell"/>
</dbReference>
<organism evidence="6 7">
    <name type="scientific">Spongiactinospora gelatinilytica</name>
    <dbReference type="NCBI Taxonomy" id="2666298"/>
    <lineage>
        <taxon>Bacteria</taxon>
        <taxon>Bacillati</taxon>
        <taxon>Actinomycetota</taxon>
        <taxon>Actinomycetes</taxon>
        <taxon>Streptosporangiales</taxon>
        <taxon>Streptosporangiaceae</taxon>
        <taxon>Spongiactinospora</taxon>
    </lineage>
</organism>
<evidence type="ECO:0000313" key="7">
    <source>
        <dbReference type="Proteomes" id="UP000248544"/>
    </source>
</evidence>
<evidence type="ECO:0000256" key="1">
    <source>
        <dbReference type="ARBA" id="ARBA00004167"/>
    </source>
</evidence>